<dbReference type="EMBL" id="FAOZ01000072">
    <property type="protein sequence ID" value="CUU61278.1"/>
    <property type="molecule type" value="Genomic_DNA"/>
</dbReference>
<sequence length="118" mass="12701">MSSWDALSWAKKQQVGNPVRKLILILMCEKVDATFACYPSAKKLAREAECSRSTVIEHQRVLEVELGLVTIAPQSRANGSQSSNRIYINHPDAPHMQPGADAPSSARQPGSGSRTGGG</sequence>
<reference evidence="3" key="1">
    <citation type="submission" date="2015-11" db="EMBL/GenBank/DDBJ databases">
        <authorList>
            <person name="Varghese N."/>
        </authorList>
    </citation>
    <scope>NUCLEOTIDE SEQUENCE [LARGE SCALE GENOMIC DNA]</scope>
    <source>
        <strain evidence="3">DSM 45899</strain>
    </source>
</reference>
<accession>A0A0S4R1M1</accession>
<dbReference type="AlphaFoldDB" id="A0A0S4R1M1"/>
<proteinExistence type="predicted"/>
<keyword evidence="3" id="KW-1185">Reference proteome</keyword>
<dbReference type="Proteomes" id="UP000198802">
    <property type="component" value="Unassembled WGS sequence"/>
</dbReference>
<gene>
    <name evidence="2" type="ORF">Ga0074812_1728</name>
</gene>
<name>A0A0S4R1M1_9ACTN</name>
<evidence type="ECO:0000313" key="2">
    <source>
        <dbReference type="EMBL" id="CUU61278.1"/>
    </source>
</evidence>
<dbReference type="Pfam" id="PF13730">
    <property type="entry name" value="HTH_36"/>
    <property type="match status" value="1"/>
</dbReference>
<feature type="region of interest" description="Disordered" evidence="1">
    <location>
        <begin position="75"/>
        <end position="118"/>
    </location>
</feature>
<evidence type="ECO:0000256" key="1">
    <source>
        <dbReference type="SAM" id="MobiDB-lite"/>
    </source>
</evidence>
<feature type="compositionally biased region" description="Polar residues" evidence="1">
    <location>
        <begin position="75"/>
        <end position="86"/>
    </location>
</feature>
<protein>
    <recommendedName>
        <fullName evidence="4">Helix-turn-helix domain-containing protein</fullName>
    </recommendedName>
</protein>
<evidence type="ECO:0000313" key="3">
    <source>
        <dbReference type="Proteomes" id="UP000198802"/>
    </source>
</evidence>
<organism evidence="2 3">
    <name type="scientific">Parafrankia irregularis</name>
    <dbReference type="NCBI Taxonomy" id="795642"/>
    <lineage>
        <taxon>Bacteria</taxon>
        <taxon>Bacillati</taxon>
        <taxon>Actinomycetota</taxon>
        <taxon>Actinomycetes</taxon>
        <taxon>Frankiales</taxon>
        <taxon>Frankiaceae</taxon>
        <taxon>Parafrankia</taxon>
    </lineage>
</organism>
<evidence type="ECO:0008006" key="4">
    <source>
        <dbReference type="Google" id="ProtNLM"/>
    </source>
</evidence>
<feature type="non-terminal residue" evidence="2">
    <location>
        <position position="118"/>
    </location>
</feature>